<organism evidence="2 3">
    <name type="scientific">Leptomonas seymouri</name>
    <dbReference type="NCBI Taxonomy" id="5684"/>
    <lineage>
        <taxon>Eukaryota</taxon>
        <taxon>Discoba</taxon>
        <taxon>Euglenozoa</taxon>
        <taxon>Kinetoplastea</taxon>
        <taxon>Metakinetoplastina</taxon>
        <taxon>Trypanosomatida</taxon>
        <taxon>Trypanosomatidae</taxon>
        <taxon>Leishmaniinae</taxon>
        <taxon>Leptomonas</taxon>
    </lineage>
</organism>
<gene>
    <name evidence="2" type="ORF">ABL78_8439</name>
</gene>
<dbReference type="EMBL" id="LJSK01000775">
    <property type="protein sequence ID" value="KPI82551.1"/>
    <property type="molecule type" value="Genomic_DNA"/>
</dbReference>
<proteinExistence type="predicted"/>
<dbReference type="AlphaFoldDB" id="A0A0N1P9W3"/>
<protein>
    <submittedName>
        <fullName evidence="2">Putative serine/threonine-protein kinase</fullName>
    </submittedName>
</protein>
<feature type="domain" description="PH" evidence="1">
    <location>
        <begin position="27"/>
        <end position="88"/>
    </location>
</feature>
<dbReference type="GO" id="GO:0016301">
    <property type="term" value="F:kinase activity"/>
    <property type="evidence" value="ECO:0007669"/>
    <property type="project" value="UniProtKB-KW"/>
</dbReference>
<keyword evidence="2" id="KW-0808">Transferase</keyword>
<evidence type="ECO:0000259" key="1">
    <source>
        <dbReference type="Pfam" id="PF00169"/>
    </source>
</evidence>
<dbReference type="SUPFAM" id="SSF50729">
    <property type="entry name" value="PH domain-like"/>
    <property type="match status" value="1"/>
</dbReference>
<dbReference type="Proteomes" id="UP000038009">
    <property type="component" value="Unassembled WGS sequence"/>
</dbReference>
<sequence length="90" mass="10004">MERHTALRGWQPCELSFDCKQVTIRDPSGADSDEVVPVKSLTSVCPIDVMMAGAEFVFAMKNHTGKAFWFKAPDVRSFVEWLTALQGAVL</sequence>
<reference evidence="2 3" key="1">
    <citation type="journal article" date="2015" name="PLoS Pathog.">
        <title>Leptomonas seymouri: Adaptations to the Dixenous Life Cycle Analyzed by Genome Sequencing, Transcriptome Profiling and Co-infection with Leishmania donovani.</title>
        <authorList>
            <person name="Kraeva N."/>
            <person name="Butenko A."/>
            <person name="Hlavacova J."/>
            <person name="Kostygov A."/>
            <person name="Myskova J."/>
            <person name="Grybchuk D."/>
            <person name="Lestinova T."/>
            <person name="Votypka J."/>
            <person name="Volf P."/>
            <person name="Opperdoes F."/>
            <person name="Flegontov P."/>
            <person name="Lukes J."/>
            <person name="Yurchenko V."/>
        </authorList>
    </citation>
    <scope>NUCLEOTIDE SEQUENCE [LARGE SCALE GENOMIC DNA]</scope>
    <source>
        <strain evidence="2 3">ATCC 30220</strain>
    </source>
</reference>
<name>A0A0N1P9W3_LEPSE</name>
<comment type="caution">
    <text evidence="2">The sequence shown here is derived from an EMBL/GenBank/DDBJ whole genome shotgun (WGS) entry which is preliminary data.</text>
</comment>
<evidence type="ECO:0000313" key="3">
    <source>
        <dbReference type="Proteomes" id="UP000038009"/>
    </source>
</evidence>
<keyword evidence="2" id="KW-0418">Kinase</keyword>
<dbReference type="Pfam" id="PF00169">
    <property type="entry name" value="PH"/>
    <property type="match status" value="1"/>
</dbReference>
<evidence type="ECO:0000313" key="2">
    <source>
        <dbReference type="EMBL" id="KPI82551.1"/>
    </source>
</evidence>
<accession>A0A0N1P9W3</accession>
<dbReference type="OrthoDB" id="248923at2759"/>
<keyword evidence="3" id="KW-1185">Reference proteome</keyword>
<dbReference type="VEuPathDB" id="TriTrypDB:Lsey_0777_0010"/>
<dbReference type="InterPro" id="IPR001849">
    <property type="entry name" value="PH_domain"/>
</dbReference>